<evidence type="ECO:0000313" key="1">
    <source>
        <dbReference type="EMBL" id="GAI43192.1"/>
    </source>
</evidence>
<sequence>MPIELLAGEQRELNVQLTPAAIFDLIEDPDINEIGDVYLPYPLWMESQPYDYFVGAELSVMWRGVTVYGNRTTLVLELNLIDGSNA</sequence>
<protein>
    <submittedName>
        <fullName evidence="1">Uncharacterized protein</fullName>
    </submittedName>
</protein>
<dbReference type="EMBL" id="BARV01024000">
    <property type="protein sequence ID" value="GAI43192.1"/>
    <property type="molecule type" value="Genomic_DNA"/>
</dbReference>
<accession>X1NGN4</accession>
<gene>
    <name evidence="1" type="ORF">S06H3_39264</name>
</gene>
<organism evidence="1">
    <name type="scientific">marine sediment metagenome</name>
    <dbReference type="NCBI Taxonomy" id="412755"/>
    <lineage>
        <taxon>unclassified sequences</taxon>
        <taxon>metagenomes</taxon>
        <taxon>ecological metagenomes</taxon>
    </lineage>
</organism>
<feature type="non-terminal residue" evidence="1">
    <location>
        <position position="86"/>
    </location>
</feature>
<comment type="caution">
    <text evidence="1">The sequence shown here is derived from an EMBL/GenBank/DDBJ whole genome shotgun (WGS) entry which is preliminary data.</text>
</comment>
<dbReference type="AlphaFoldDB" id="X1NGN4"/>
<reference evidence="1" key="1">
    <citation type="journal article" date="2014" name="Front. Microbiol.">
        <title>High frequency of phylogenetically diverse reductive dehalogenase-homologous genes in deep subseafloor sedimentary metagenomes.</title>
        <authorList>
            <person name="Kawai M."/>
            <person name="Futagami T."/>
            <person name="Toyoda A."/>
            <person name="Takaki Y."/>
            <person name="Nishi S."/>
            <person name="Hori S."/>
            <person name="Arai W."/>
            <person name="Tsubouchi T."/>
            <person name="Morono Y."/>
            <person name="Uchiyama I."/>
            <person name="Ito T."/>
            <person name="Fujiyama A."/>
            <person name="Inagaki F."/>
            <person name="Takami H."/>
        </authorList>
    </citation>
    <scope>NUCLEOTIDE SEQUENCE</scope>
    <source>
        <strain evidence="1">Expedition CK06-06</strain>
    </source>
</reference>
<name>X1NGN4_9ZZZZ</name>
<proteinExistence type="predicted"/>